<evidence type="ECO:0000313" key="2">
    <source>
        <dbReference type="EMBL" id="THJ67866.1"/>
    </source>
</evidence>
<evidence type="ECO:0000313" key="3">
    <source>
        <dbReference type="Proteomes" id="UP000305233"/>
    </source>
</evidence>
<protein>
    <submittedName>
        <fullName evidence="2">TatD family deoxyribonuclease</fullName>
    </submittedName>
</protein>
<comment type="caution">
    <text evidence="2">The sequence shown here is derived from an EMBL/GenBank/DDBJ whole genome shotgun (WGS) entry which is preliminary data.</text>
</comment>
<gene>
    <name evidence="2" type="ORF">E8P82_03265</name>
</gene>
<dbReference type="PANTHER" id="PTHR46124:SF2">
    <property type="entry name" value="D-AMINOACYL-TRNA DEACYLASE"/>
    <property type="match status" value="1"/>
</dbReference>
<dbReference type="EMBL" id="SSWH01000002">
    <property type="protein sequence ID" value="THJ67866.1"/>
    <property type="molecule type" value="Genomic_DNA"/>
</dbReference>
<organism evidence="2 3">
    <name type="scientific">Arthrobacter echini</name>
    <dbReference type="NCBI Taxonomy" id="1529066"/>
    <lineage>
        <taxon>Bacteria</taxon>
        <taxon>Bacillati</taxon>
        <taxon>Actinomycetota</taxon>
        <taxon>Actinomycetes</taxon>
        <taxon>Micrococcales</taxon>
        <taxon>Micrococcaceae</taxon>
        <taxon>Arthrobacter</taxon>
    </lineage>
</organism>
<dbReference type="CDD" id="cd01310">
    <property type="entry name" value="TatD_DNAse"/>
    <property type="match status" value="1"/>
</dbReference>
<evidence type="ECO:0000256" key="1">
    <source>
        <dbReference type="SAM" id="MobiDB-lite"/>
    </source>
</evidence>
<dbReference type="OrthoDB" id="9810005at2"/>
<name>A0A4S5E874_9MICC</name>
<accession>A0A4S5E874</accession>
<dbReference type="AlphaFoldDB" id="A0A4S5E874"/>
<dbReference type="RefSeq" id="WP_136453063.1">
    <property type="nucleotide sequence ID" value="NZ_SSWH01000002.1"/>
</dbReference>
<dbReference type="InterPro" id="IPR001130">
    <property type="entry name" value="TatD-like"/>
</dbReference>
<dbReference type="Pfam" id="PF01026">
    <property type="entry name" value="TatD_DNase"/>
    <property type="match status" value="1"/>
</dbReference>
<proteinExistence type="predicted"/>
<dbReference type="GO" id="GO:0005829">
    <property type="term" value="C:cytosol"/>
    <property type="evidence" value="ECO:0007669"/>
    <property type="project" value="TreeGrafter"/>
</dbReference>
<dbReference type="Gene3D" id="3.20.20.140">
    <property type="entry name" value="Metal-dependent hydrolases"/>
    <property type="match status" value="1"/>
</dbReference>
<dbReference type="PANTHER" id="PTHR46124">
    <property type="entry name" value="D-AMINOACYL-TRNA DEACYLASE"/>
    <property type="match status" value="1"/>
</dbReference>
<reference evidence="2 3" key="1">
    <citation type="submission" date="2019-04" db="EMBL/GenBank/DDBJ databases">
        <authorList>
            <person name="Liu Q."/>
            <person name="Xin Y.-H."/>
        </authorList>
    </citation>
    <scope>NUCLEOTIDE SEQUENCE [LARGE SCALE GENOMIC DNA]</scope>
    <source>
        <strain evidence="2 3">AM23</strain>
    </source>
</reference>
<keyword evidence="3" id="KW-1185">Reference proteome</keyword>
<feature type="region of interest" description="Disordered" evidence="1">
    <location>
        <begin position="1"/>
        <end position="68"/>
    </location>
</feature>
<sequence length="330" mass="35020">MPASAEPSPHPFTVGETPAPYREPEPSSGPTDDPAETGSTDDPAETGSTTRRSRRKGGYPPLPQPLPVPVIDNHTHFDFRDGAVEVSVGEALDVAAAAGVGGAVQVGTDLASSRLTAAVVEQDARLLGAVALHPNEAPLLAEAGTLDDALGEIEELASGERVRALGETGLDYFRTGEDGRGSQLLSFRSHLDIAKRLGKALQIHDRDAHDDVVATLLADGAPDRVVLHCFSGDAALARRCNEQGWYMSFAGTLTFRNAANLREALLVADPALVLVETDAPFLTPHPYRGRPNASYVMPATVRAMAELLDTELDALCARLTRNTEAVYGTW</sequence>
<dbReference type="GO" id="GO:0016788">
    <property type="term" value="F:hydrolase activity, acting on ester bonds"/>
    <property type="evidence" value="ECO:0007669"/>
    <property type="project" value="InterPro"/>
</dbReference>
<dbReference type="SUPFAM" id="SSF51556">
    <property type="entry name" value="Metallo-dependent hydrolases"/>
    <property type="match status" value="1"/>
</dbReference>
<dbReference type="InterPro" id="IPR032466">
    <property type="entry name" value="Metal_Hydrolase"/>
</dbReference>
<dbReference type="Proteomes" id="UP000305233">
    <property type="component" value="Unassembled WGS sequence"/>
</dbReference>